<feature type="signal peptide" evidence="2">
    <location>
        <begin position="1"/>
        <end position="24"/>
    </location>
</feature>
<evidence type="ECO:0000256" key="2">
    <source>
        <dbReference type="SAM" id="SignalP"/>
    </source>
</evidence>
<feature type="compositionally biased region" description="Low complexity" evidence="1">
    <location>
        <begin position="31"/>
        <end position="57"/>
    </location>
</feature>
<feature type="chain" id="PRO_5040884881" description="Lipoprotein" evidence="2">
    <location>
        <begin position="25"/>
        <end position="203"/>
    </location>
</feature>
<dbReference type="AlphaFoldDB" id="A0A9X7Z5F9"/>
<reference evidence="3 4" key="1">
    <citation type="submission" date="2021-02" db="EMBL/GenBank/DDBJ databases">
        <title>Alicyclobacillus curvatus sp. nov. and Alicyclobacillus mengziensis sp. nov., two acidophilic bacteria isolated from acid mine drainage.</title>
        <authorList>
            <person name="Huang Y."/>
        </authorList>
    </citation>
    <scope>NUCLEOTIDE SEQUENCE [LARGE SCALE GENOMIC DNA]</scope>
    <source>
        <strain evidence="3 4">S30H14</strain>
    </source>
</reference>
<proteinExistence type="predicted"/>
<gene>
    <name evidence="3" type="ORF">JZ786_17565</name>
</gene>
<name>A0A9X7Z5F9_9BACL</name>
<accession>A0A9X7Z5F9</accession>
<keyword evidence="4" id="KW-1185">Reference proteome</keyword>
<dbReference type="PROSITE" id="PS51257">
    <property type="entry name" value="PROKAR_LIPOPROTEIN"/>
    <property type="match status" value="1"/>
</dbReference>
<evidence type="ECO:0008006" key="5">
    <source>
        <dbReference type="Google" id="ProtNLM"/>
    </source>
</evidence>
<evidence type="ECO:0000313" key="3">
    <source>
        <dbReference type="EMBL" id="QSO46292.1"/>
    </source>
</evidence>
<dbReference type="EMBL" id="CP071182">
    <property type="protein sequence ID" value="QSO46292.1"/>
    <property type="molecule type" value="Genomic_DNA"/>
</dbReference>
<protein>
    <recommendedName>
        <fullName evidence="5">Lipoprotein</fullName>
    </recommendedName>
</protein>
<feature type="region of interest" description="Disordered" evidence="1">
    <location>
        <begin position="25"/>
        <end position="60"/>
    </location>
</feature>
<evidence type="ECO:0000313" key="4">
    <source>
        <dbReference type="Proteomes" id="UP000663505"/>
    </source>
</evidence>
<dbReference type="RefSeq" id="WP_206655661.1">
    <property type="nucleotide sequence ID" value="NZ_CP071182.1"/>
</dbReference>
<sequence>MKKFVLGIAATTCLVITGCGTSPAVQRPSANNRLTTGQQQNTTTNSSNSPSNNATSTGPVSVVDLQPFTGFQGQGITVSIPKGWNPSTTTGGDYKAITFSNPANPQEQVRVLYSTCVGCYMNANGKPDPAQVISEKNASNVQVSGAGGLIANYDFNVAGSSYQGTGRVQVSTNQSGYTEIDVLVSQQNQALRDAIMNSFNYAS</sequence>
<dbReference type="Proteomes" id="UP000663505">
    <property type="component" value="Chromosome"/>
</dbReference>
<keyword evidence="2" id="KW-0732">Signal</keyword>
<organism evidence="3 4">
    <name type="scientific">Alicyclobacillus mengziensis</name>
    <dbReference type="NCBI Taxonomy" id="2931921"/>
    <lineage>
        <taxon>Bacteria</taxon>
        <taxon>Bacillati</taxon>
        <taxon>Bacillota</taxon>
        <taxon>Bacilli</taxon>
        <taxon>Bacillales</taxon>
        <taxon>Alicyclobacillaceae</taxon>
        <taxon>Alicyclobacillus</taxon>
    </lineage>
</organism>
<dbReference type="KEGG" id="afx:JZ786_17565"/>
<evidence type="ECO:0000256" key="1">
    <source>
        <dbReference type="SAM" id="MobiDB-lite"/>
    </source>
</evidence>